<name>A0A0C2ZJC6_9AGAM</name>
<accession>A0A0C2ZJC6</accession>
<reference evidence="3" key="2">
    <citation type="submission" date="2015-01" db="EMBL/GenBank/DDBJ databases">
        <title>Evolutionary Origins and Diversification of the Mycorrhizal Mutualists.</title>
        <authorList>
            <consortium name="DOE Joint Genome Institute"/>
            <consortium name="Mycorrhizal Genomics Consortium"/>
            <person name="Kohler A."/>
            <person name="Kuo A."/>
            <person name="Nagy L.G."/>
            <person name="Floudas D."/>
            <person name="Copeland A."/>
            <person name="Barry K.W."/>
            <person name="Cichocki N."/>
            <person name="Veneault-Fourrey C."/>
            <person name="LaButti K."/>
            <person name="Lindquist E.A."/>
            <person name="Lipzen A."/>
            <person name="Lundell T."/>
            <person name="Morin E."/>
            <person name="Murat C."/>
            <person name="Riley R."/>
            <person name="Ohm R."/>
            <person name="Sun H."/>
            <person name="Tunlid A."/>
            <person name="Henrissat B."/>
            <person name="Grigoriev I.V."/>
            <person name="Hibbett D.S."/>
            <person name="Martin F."/>
        </authorList>
    </citation>
    <scope>NUCLEOTIDE SEQUENCE [LARGE SCALE GENOMIC DNA]</scope>
    <source>
        <strain evidence="3">Foug A</strain>
    </source>
</reference>
<evidence type="ECO:0000256" key="1">
    <source>
        <dbReference type="SAM" id="MobiDB-lite"/>
    </source>
</evidence>
<dbReference type="EMBL" id="KN822049">
    <property type="protein sequence ID" value="KIM61688.1"/>
    <property type="molecule type" value="Genomic_DNA"/>
</dbReference>
<keyword evidence="3" id="KW-1185">Reference proteome</keyword>
<evidence type="ECO:0000313" key="2">
    <source>
        <dbReference type="EMBL" id="KIM61688.1"/>
    </source>
</evidence>
<feature type="region of interest" description="Disordered" evidence="1">
    <location>
        <begin position="1"/>
        <end position="20"/>
    </location>
</feature>
<protein>
    <submittedName>
        <fullName evidence="2">Uncharacterized protein</fullName>
    </submittedName>
</protein>
<sequence length="82" mass="9371">MHRQHKRRGSKADGDVNPASGLRTFWWEQSDPRGEGDTVMCKSCEYPRAASSPHRAPFRVHRCHPSLWASTLTSPTYPTRVH</sequence>
<dbReference type="AlphaFoldDB" id="A0A0C2ZJC6"/>
<proteinExistence type="predicted"/>
<organism evidence="2 3">
    <name type="scientific">Scleroderma citrinum Foug A</name>
    <dbReference type="NCBI Taxonomy" id="1036808"/>
    <lineage>
        <taxon>Eukaryota</taxon>
        <taxon>Fungi</taxon>
        <taxon>Dikarya</taxon>
        <taxon>Basidiomycota</taxon>
        <taxon>Agaricomycotina</taxon>
        <taxon>Agaricomycetes</taxon>
        <taxon>Agaricomycetidae</taxon>
        <taxon>Boletales</taxon>
        <taxon>Sclerodermatineae</taxon>
        <taxon>Sclerodermataceae</taxon>
        <taxon>Scleroderma</taxon>
    </lineage>
</organism>
<dbReference type="InParanoid" id="A0A0C2ZJC6"/>
<reference evidence="2 3" key="1">
    <citation type="submission" date="2014-04" db="EMBL/GenBank/DDBJ databases">
        <authorList>
            <consortium name="DOE Joint Genome Institute"/>
            <person name="Kuo A."/>
            <person name="Kohler A."/>
            <person name="Nagy L.G."/>
            <person name="Floudas D."/>
            <person name="Copeland A."/>
            <person name="Barry K.W."/>
            <person name="Cichocki N."/>
            <person name="Veneault-Fourrey C."/>
            <person name="LaButti K."/>
            <person name="Lindquist E.A."/>
            <person name="Lipzen A."/>
            <person name="Lundell T."/>
            <person name="Morin E."/>
            <person name="Murat C."/>
            <person name="Sun H."/>
            <person name="Tunlid A."/>
            <person name="Henrissat B."/>
            <person name="Grigoriev I.V."/>
            <person name="Hibbett D.S."/>
            <person name="Martin F."/>
            <person name="Nordberg H.P."/>
            <person name="Cantor M.N."/>
            <person name="Hua S.X."/>
        </authorList>
    </citation>
    <scope>NUCLEOTIDE SEQUENCE [LARGE SCALE GENOMIC DNA]</scope>
    <source>
        <strain evidence="2 3">Foug A</strain>
    </source>
</reference>
<dbReference type="HOGENOM" id="CLU_2559656_0_0_1"/>
<gene>
    <name evidence="2" type="ORF">SCLCIDRAFT_1215775</name>
</gene>
<dbReference type="Proteomes" id="UP000053989">
    <property type="component" value="Unassembled WGS sequence"/>
</dbReference>
<evidence type="ECO:0000313" key="3">
    <source>
        <dbReference type="Proteomes" id="UP000053989"/>
    </source>
</evidence>